<feature type="repeat" description="Pumilio" evidence="2">
    <location>
        <begin position="624"/>
        <end position="659"/>
    </location>
</feature>
<dbReference type="PROSITE" id="PS50302">
    <property type="entry name" value="PUM"/>
    <property type="match status" value="7"/>
</dbReference>
<feature type="compositionally biased region" description="Low complexity" evidence="3">
    <location>
        <begin position="516"/>
        <end position="532"/>
    </location>
</feature>
<feature type="compositionally biased region" description="Polar residues" evidence="3">
    <location>
        <begin position="397"/>
        <end position="408"/>
    </location>
</feature>
<dbReference type="InParanoid" id="A0A2R5GH92"/>
<dbReference type="InterPro" id="IPR033133">
    <property type="entry name" value="PUM-HD"/>
</dbReference>
<sequence>MAQNYLQHHDQVHTQGQVGAERENCGHSANQNAHAPALDVDISKLKRCKSLTWDACTWNNNMFDNVSSVCNDIPQELASSTLLDFLTTTGQTPRLPKKSASFFQDDDVAEAIVAAARNTETALDAPLGTSGMHHSHSPSEANKKRLFRRATFANFPNSLSGNTLRGGPDHLRLRREAGAYEHPPEWTTLPAMREVADNYDENDDDDEEVDEFRDCGEDTESLGGGAFRGKRRNGRASGPCSPERASGSGEDPQEMSLRRVNSATLVRRAFPEMLFDRRTPEPGETEESKDDGAVQSLCGPTLEVDTSSEVEMLTSAAQFRRGRAMSNASEIGSIDSASPMLSPSSPVPPGFSSDLGSTPSSPLPPPMSMSHHPDTSSSMGRNSAGITYTGQGPGATSAPQACGTESPQQGAWDAFGVPMMSDQQQAMQQAMQQHFAMYMQQMMLLQQQAALAANANMGMNMGGMNSAGPLAGAANAGAAPGMHMGQPPMGFPMMPPAYGMPLSMPMGMPMPPFPFPASASYQQQQFSQPPQSGRSRRESGDSLGRKSGSRSRGNSTGCAPTSANSNSSSTSSSSSSSTSASDTGASRENRRGFAAKGSREVGLTPASAVLSAFRQKSSRPSVRELQSHVVEFAQDSLGSRYLQQLMPRSSAQDQKALMDELMLDALEIAQDLFGNYVIQVFLKHAEQSQRDTVARLMRGSILELSKHPHGCRVVQRVLELSSPEDRLVLMEEIMLDSDILRDAALDSHASHVLQKALLVLQHDLSPDLTLRPGRGPKPATLARGTGMHRSSPQRGTGSHAQSASGGALSASGSSATGNSTSSSASSNNHGQILTSLIRSESSELRARCQVLIDTVEKLVESEVESMTVDPNACRLVQRALADCDRERSSCVRSIVDAVEKDYERLALDQHGNFILQHILQFGQQAQADRIQSFVSSRCVDLAQHKFGSHLVEQCLLTGTASQANEIVREILDAPDWVLLNLMKDPYANFVLQRAFEISGKSDRVRIAAAIDAQSEVLMQYAHGRHILSFLAKRRIA</sequence>
<dbReference type="InterPro" id="IPR016024">
    <property type="entry name" value="ARM-type_fold"/>
</dbReference>
<dbReference type="EMBL" id="BEYU01000063">
    <property type="protein sequence ID" value="GBG29709.1"/>
    <property type="molecule type" value="Genomic_DNA"/>
</dbReference>
<feature type="repeat" description="Pumilio" evidence="2">
    <location>
        <begin position="933"/>
        <end position="968"/>
    </location>
</feature>
<dbReference type="AlphaFoldDB" id="A0A2R5GH92"/>
<feature type="compositionally biased region" description="Polar residues" evidence="3">
    <location>
        <begin position="379"/>
        <end position="390"/>
    </location>
</feature>
<dbReference type="PANTHER" id="PTHR12537:SF12">
    <property type="entry name" value="MATERNAL PROTEIN PUMILIO"/>
    <property type="match status" value="1"/>
</dbReference>
<feature type="region of interest" description="Disordered" evidence="3">
    <location>
        <begin position="1"/>
        <end position="21"/>
    </location>
</feature>
<feature type="compositionally biased region" description="Low complexity" evidence="3">
    <location>
        <begin position="795"/>
        <end position="828"/>
    </location>
</feature>
<dbReference type="InterPro" id="IPR001313">
    <property type="entry name" value="Pumilio_RNA-bd_rpt"/>
</dbReference>
<dbReference type="InterPro" id="IPR011989">
    <property type="entry name" value="ARM-like"/>
</dbReference>
<accession>A0A2R5GH92</accession>
<feature type="compositionally biased region" description="Acidic residues" evidence="3">
    <location>
        <begin position="199"/>
        <end position="211"/>
    </location>
</feature>
<protein>
    <submittedName>
        <fullName evidence="5">Maternal protein pumilio</fullName>
    </submittedName>
</protein>
<feature type="compositionally biased region" description="Low complexity" evidence="3">
    <location>
        <begin position="545"/>
        <end position="581"/>
    </location>
</feature>
<organism evidence="5 6">
    <name type="scientific">Hondaea fermentalgiana</name>
    <dbReference type="NCBI Taxonomy" id="2315210"/>
    <lineage>
        <taxon>Eukaryota</taxon>
        <taxon>Sar</taxon>
        <taxon>Stramenopiles</taxon>
        <taxon>Bigyra</taxon>
        <taxon>Labyrinthulomycetes</taxon>
        <taxon>Thraustochytrida</taxon>
        <taxon>Thraustochytriidae</taxon>
        <taxon>Hondaea</taxon>
    </lineage>
</organism>
<feature type="region of interest" description="Disordered" evidence="3">
    <location>
        <begin position="515"/>
        <end position="600"/>
    </location>
</feature>
<evidence type="ECO:0000259" key="4">
    <source>
        <dbReference type="PROSITE" id="PS50303"/>
    </source>
</evidence>
<dbReference type="SUPFAM" id="SSF48371">
    <property type="entry name" value="ARM repeat"/>
    <property type="match status" value="1"/>
</dbReference>
<feature type="repeat" description="Pumilio" evidence="2">
    <location>
        <begin position="857"/>
        <end position="896"/>
    </location>
</feature>
<evidence type="ECO:0000256" key="2">
    <source>
        <dbReference type="PROSITE-ProRule" id="PRU00317"/>
    </source>
</evidence>
<keyword evidence="1" id="KW-0677">Repeat</keyword>
<feature type="region of interest" description="Disordered" evidence="3">
    <location>
        <begin position="333"/>
        <end position="408"/>
    </location>
</feature>
<dbReference type="GO" id="GO:0003730">
    <property type="term" value="F:mRNA 3'-UTR binding"/>
    <property type="evidence" value="ECO:0007669"/>
    <property type="project" value="TreeGrafter"/>
</dbReference>
<feature type="domain" description="PUM-HD" evidence="4">
    <location>
        <begin position="604"/>
        <end position="1034"/>
    </location>
</feature>
<feature type="compositionally biased region" description="Low complexity" evidence="3">
    <location>
        <begin position="336"/>
        <end position="360"/>
    </location>
</feature>
<gene>
    <name evidence="5" type="ORF">FCC1311_059302</name>
</gene>
<evidence type="ECO:0000313" key="5">
    <source>
        <dbReference type="EMBL" id="GBG29709.1"/>
    </source>
</evidence>
<reference evidence="5 6" key="1">
    <citation type="submission" date="2017-12" db="EMBL/GenBank/DDBJ databases">
        <title>Sequencing, de novo assembly and annotation of complete genome of a new Thraustochytrid species, strain FCC1311.</title>
        <authorList>
            <person name="Sedici K."/>
            <person name="Godart F."/>
            <person name="Aiese Cigliano R."/>
            <person name="Sanseverino W."/>
            <person name="Barakat M."/>
            <person name="Ortet P."/>
            <person name="Marechal E."/>
            <person name="Cagnac O."/>
            <person name="Amato A."/>
        </authorList>
    </citation>
    <scope>NUCLEOTIDE SEQUENCE [LARGE SCALE GENOMIC DNA]</scope>
</reference>
<dbReference type="OrthoDB" id="668540at2759"/>
<feature type="compositionally biased region" description="Basic and acidic residues" evidence="3">
    <location>
        <begin position="535"/>
        <end position="544"/>
    </location>
</feature>
<feature type="region of interest" description="Disordered" evidence="3">
    <location>
        <begin position="271"/>
        <end position="309"/>
    </location>
</feature>
<dbReference type="SMART" id="SM00025">
    <property type="entry name" value="Pumilio"/>
    <property type="match status" value="8"/>
</dbReference>
<dbReference type="GO" id="GO:0005737">
    <property type="term" value="C:cytoplasm"/>
    <property type="evidence" value="ECO:0007669"/>
    <property type="project" value="TreeGrafter"/>
</dbReference>
<dbReference type="PANTHER" id="PTHR12537">
    <property type="entry name" value="RNA BINDING PROTEIN PUMILIO-RELATED"/>
    <property type="match status" value="1"/>
</dbReference>
<evidence type="ECO:0000313" key="6">
    <source>
        <dbReference type="Proteomes" id="UP000241890"/>
    </source>
</evidence>
<feature type="repeat" description="Pumilio" evidence="2">
    <location>
        <begin position="660"/>
        <end position="693"/>
    </location>
</feature>
<dbReference type="Gene3D" id="1.25.10.10">
    <property type="entry name" value="Leucine-rich Repeat Variant"/>
    <property type="match status" value="1"/>
</dbReference>
<name>A0A2R5GH92_9STRA</name>
<dbReference type="Proteomes" id="UP000241890">
    <property type="component" value="Unassembled WGS sequence"/>
</dbReference>
<evidence type="ECO:0000256" key="3">
    <source>
        <dbReference type="SAM" id="MobiDB-lite"/>
    </source>
</evidence>
<feature type="repeat" description="Pumilio" evidence="2">
    <location>
        <begin position="969"/>
        <end position="1008"/>
    </location>
</feature>
<dbReference type="Pfam" id="PF00806">
    <property type="entry name" value="PUF"/>
    <property type="match status" value="8"/>
</dbReference>
<feature type="region of interest" description="Disordered" evidence="3">
    <location>
        <begin position="199"/>
        <end position="257"/>
    </location>
</feature>
<feature type="region of interest" description="Disordered" evidence="3">
    <location>
        <begin position="767"/>
        <end position="829"/>
    </location>
</feature>
<comment type="caution">
    <text evidence="5">The sequence shown here is derived from an EMBL/GenBank/DDBJ whole genome shotgun (WGS) entry which is preliminary data.</text>
</comment>
<feature type="repeat" description="Pumilio" evidence="2">
    <location>
        <begin position="897"/>
        <end position="932"/>
    </location>
</feature>
<proteinExistence type="predicted"/>
<keyword evidence="6" id="KW-1185">Reference proteome</keyword>
<dbReference type="GO" id="GO:0010608">
    <property type="term" value="P:post-transcriptional regulation of gene expression"/>
    <property type="evidence" value="ECO:0007669"/>
    <property type="project" value="TreeGrafter"/>
</dbReference>
<feature type="repeat" description="Pumilio" evidence="2">
    <location>
        <begin position="695"/>
        <end position="731"/>
    </location>
</feature>
<dbReference type="PROSITE" id="PS50303">
    <property type="entry name" value="PUM_HD"/>
    <property type="match status" value="1"/>
</dbReference>
<evidence type="ECO:0000256" key="1">
    <source>
        <dbReference type="ARBA" id="ARBA00022737"/>
    </source>
</evidence>